<comment type="caution">
    <text evidence="1">The sequence shown here is derived from an EMBL/GenBank/DDBJ whole genome shotgun (WGS) entry which is preliminary data.</text>
</comment>
<dbReference type="AlphaFoldDB" id="A0A8H4RRW2"/>
<proteinExistence type="predicted"/>
<dbReference type="InterPro" id="IPR036226">
    <property type="entry name" value="LipOase_C_sf"/>
</dbReference>
<protein>
    <submittedName>
        <fullName evidence="1">Uncharacterized protein</fullName>
    </submittedName>
</protein>
<name>A0A8H4RRW2_9HELO</name>
<evidence type="ECO:0000313" key="1">
    <source>
        <dbReference type="EMBL" id="KAF4634922.1"/>
    </source>
</evidence>
<evidence type="ECO:0000313" key="2">
    <source>
        <dbReference type="Proteomes" id="UP000566819"/>
    </source>
</evidence>
<dbReference type="EMBL" id="JAAMPI010000151">
    <property type="protein sequence ID" value="KAF4634922.1"/>
    <property type="molecule type" value="Genomic_DNA"/>
</dbReference>
<dbReference type="Gene3D" id="3.10.450.60">
    <property type="match status" value="1"/>
</dbReference>
<keyword evidence="2" id="KW-1185">Reference proteome</keyword>
<gene>
    <name evidence="1" type="ORF">G7Y89_g3172</name>
</gene>
<sequence>MSATLFRMDRVNKNPSNGDLPCFPKEWDKGVFKSELIKNSLFPRAITPKDNDFIFSPDVRAALPEGTFQGTQKAATEMYNHIQSRFTSYFDITNFESTIPQPLELEQKQKLFSFQKSGSDNFPPHLDLVTSPIEGAVNFLEIFNLTRLLDIGLLLPRVILDKILNFINDDPESSTMVGIQQRNREIRKAKKNIGEEPNIGDRDDWFTDAVFAQPNFTGTNPTTICKARDWAAKFQGETTVQGNQKIAGLLKDATVDSLYVQDYSYFRDAVKANEDSLLTSDDGKRFGCASVCLFQLIPTGKLHTLTIVIDYKGGVDKPVANFNKRLSPSDSTFSEAGGWPW</sequence>
<dbReference type="Proteomes" id="UP000566819">
    <property type="component" value="Unassembled WGS sequence"/>
</dbReference>
<dbReference type="SUPFAM" id="SSF48484">
    <property type="entry name" value="Lipoxigenase"/>
    <property type="match status" value="1"/>
</dbReference>
<dbReference type="OrthoDB" id="407298at2759"/>
<reference evidence="1 2" key="1">
    <citation type="submission" date="2020-03" db="EMBL/GenBank/DDBJ databases">
        <title>Draft Genome Sequence of Cudoniella acicularis.</title>
        <authorList>
            <person name="Buettner E."/>
            <person name="Kellner H."/>
        </authorList>
    </citation>
    <scope>NUCLEOTIDE SEQUENCE [LARGE SCALE GENOMIC DNA]</scope>
    <source>
        <strain evidence="1 2">DSM 108380</strain>
    </source>
</reference>
<accession>A0A8H4RRW2</accession>
<organism evidence="1 2">
    <name type="scientific">Cudoniella acicularis</name>
    <dbReference type="NCBI Taxonomy" id="354080"/>
    <lineage>
        <taxon>Eukaryota</taxon>
        <taxon>Fungi</taxon>
        <taxon>Dikarya</taxon>
        <taxon>Ascomycota</taxon>
        <taxon>Pezizomycotina</taxon>
        <taxon>Leotiomycetes</taxon>
        <taxon>Helotiales</taxon>
        <taxon>Tricladiaceae</taxon>
        <taxon>Cudoniella</taxon>
    </lineage>
</organism>